<keyword evidence="3" id="KW-0328">Glycosyltransferase</keyword>
<keyword evidence="11" id="KW-1185">Reference proteome</keyword>
<comment type="subcellular location">
    <subcellularLocation>
        <location evidence="1">Membrane</location>
        <topology evidence="1">Single-pass type II membrane protein</topology>
    </subcellularLocation>
</comment>
<dbReference type="InterPro" id="IPR003406">
    <property type="entry name" value="Glyco_trans_14"/>
</dbReference>
<evidence type="ECO:0000313" key="12">
    <source>
        <dbReference type="RefSeq" id="XP_023931224.1"/>
    </source>
</evidence>
<evidence type="ECO:0000256" key="3">
    <source>
        <dbReference type="ARBA" id="ARBA00022676"/>
    </source>
</evidence>
<comment type="pathway">
    <text evidence="2">Protein modification; protein glycosylation.</text>
</comment>
<evidence type="ECO:0000256" key="7">
    <source>
        <dbReference type="ARBA" id="ARBA00022989"/>
    </source>
</evidence>
<evidence type="ECO:0000256" key="8">
    <source>
        <dbReference type="ARBA" id="ARBA00023136"/>
    </source>
</evidence>
<name>A0A2R2MLZ8_LINAN</name>
<keyword evidence="6" id="KW-0735">Signal-anchor</keyword>
<keyword evidence="8" id="KW-0472">Membrane</keyword>
<dbReference type="KEGG" id="lak:106155847"/>
<evidence type="ECO:0000256" key="10">
    <source>
        <dbReference type="ARBA" id="ARBA00038150"/>
    </source>
</evidence>
<dbReference type="InParanoid" id="A0A2R2MLZ8"/>
<dbReference type="GO" id="GO:0016020">
    <property type="term" value="C:membrane"/>
    <property type="evidence" value="ECO:0007669"/>
    <property type="project" value="UniProtKB-SubCell"/>
</dbReference>
<dbReference type="PANTHER" id="PTHR19297:SF181">
    <property type="entry name" value="PROTEIN XYLOSYLTRANSFERASE"/>
    <property type="match status" value="1"/>
</dbReference>
<dbReference type="Pfam" id="PF02485">
    <property type="entry name" value="Branch"/>
    <property type="match status" value="1"/>
</dbReference>
<evidence type="ECO:0000313" key="11">
    <source>
        <dbReference type="Proteomes" id="UP000085678"/>
    </source>
</evidence>
<dbReference type="AlphaFoldDB" id="A0A2R2MLZ8"/>
<dbReference type="GeneID" id="106155847"/>
<gene>
    <name evidence="12" type="primary">LOC106155847</name>
</gene>
<keyword evidence="5" id="KW-0812">Transmembrane</keyword>
<protein>
    <submittedName>
        <fullName evidence="12">Beta-1,3-galactosyl-O-glycosyl-glycoprotein beta-1,6-N-acetylglucosaminyltransferase-like</fullName>
    </submittedName>
</protein>
<evidence type="ECO:0000256" key="9">
    <source>
        <dbReference type="ARBA" id="ARBA00023180"/>
    </source>
</evidence>
<accession>A0A2R2MLZ8</accession>
<dbReference type="PANTHER" id="PTHR19297">
    <property type="entry name" value="GLYCOSYLTRANSFERASE 14 FAMILY MEMBER"/>
    <property type="match status" value="1"/>
</dbReference>
<evidence type="ECO:0000256" key="5">
    <source>
        <dbReference type="ARBA" id="ARBA00022692"/>
    </source>
</evidence>
<keyword evidence="7" id="KW-1133">Transmembrane helix</keyword>
<dbReference type="RefSeq" id="XP_023931224.1">
    <property type="nucleotide sequence ID" value="XM_024075456.1"/>
</dbReference>
<keyword evidence="4" id="KW-0808">Transferase</keyword>
<reference evidence="12" key="1">
    <citation type="submission" date="2025-08" db="UniProtKB">
        <authorList>
            <consortium name="RefSeq"/>
        </authorList>
    </citation>
    <scope>IDENTIFICATION</scope>
    <source>
        <tissue evidence="12">Gonads</tissue>
    </source>
</reference>
<dbReference type="GO" id="GO:0008375">
    <property type="term" value="F:acetylglucosaminyltransferase activity"/>
    <property type="evidence" value="ECO:0007669"/>
    <property type="project" value="TreeGrafter"/>
</dbReference>
<evidence type="ECO:0000256" key="2">
    <source>
        <dbReference type="ARBA" id="ARBA00004922"/>
    </source>
</evidence>
<evidence type="ECO:0000256" key="1">
    <source>
        <dbReference type="ARBA" id="ARBA00004606"/>
    </source>
</evidence>
<feature type="non-terminal residue" evidence="12">
    <location>
        <position position="345"/>
    </location>
</feature>
<organism evidence="11 12">
    <name type="scientific">Lingula anatina</name>
    <name type="common">Brachiopod</name>
    <name type="synonym">Lingula unguis</name>
    <dbReference type="NCBI Taxonomy" id="7574"/>
    <lineage>
        <taxon>Eukaryota</taxon>
        <taxon>Metazoa</taxon>
        <taxon>Spiralia</taxon>
        <taxon>Lophotrochozoa</taxon>
        <taxon>Brachiopoda</taxon>
        <taxon>Linguliformea</taxon>
        <taxon>Lingulata</taxon>
        <taxon>Lingulida</taxon>
        <taxon>Linguloidea</taxon>
        <taxon>Lingulidae</taxon>
        <taxon>Lingula</taxon>
    </lineage>
</organism>
<dbReference type="OrthoDB" id="2019572at2759"/>
<proteinExistence type="inferred from homology"/>
<dbReference type="Proteomes" id="UP000085678">
    <property type="component" value="Unplaced"/>
</dbReference>
<evidence type="ECO:0000256" key="6">
    <source>
        <dbReference type="ARBA" id="ARBA00022968"/>
    </source>
</evidence>
<keyword evidence="9" id="KW-0325">Glycoprotein</keyword>
<sequence>MRKDLVRDDVTYTKSHLQKLEISQQIDLANRHIALTSNATMKYKHPRPSCWKLLEGDKREIEKVKMAAKSAKRSAIADVDFINLTRNCLQFQENRGYIMSSSDLEKSFPIAFSILVYKNAHQTERLLRAIYRPQNIYCIHVDAKSTIILQRALRSIASCFDNVFLASKLENVIYAGFPRLQAELNCMRDAMHRREKWKYYINLASQSFPLRTNLEMVEILKLYNGANDIEGITGSRLELVKNRFQRSWEVVRENGNTKLKITDKLKDHPPFNISIVRGSAYGIFSRAFVDYILNDPAARALLDWSRDTYSPDEHYWATLHHLQVNPQLNTPGGYTGKPDNKPWLA</sequence>
<comment type="similarity">
    <text evidence="10">Belongs to the glycosyltransferase 14 family.</text>
</comment>
<evidence type="ECO:0000256" key="4">
    <source>
        <dbReference type="ARBA" id="ARBA00022679"/>
    </source>
</evidence>